<feature type="transmembrane region" description="Helical" evidence="1">
    <location>
        <begin position="157"/>
        <end position="176"/>
    </location>
</feature>
<feature type="transmembrane region" description="Helical" evidence="1">
    <location>
        <begin position="12"/>
        <end position="31"/>
    </location>
</feature>
<keyword evidence="1" id="KW-0472">Membrane</keyword>
<dbReference type="EMBL" id="CP004350">
    <property type="protein sequence ID" value="AHI20421.1"/>
    <property type="molecule type" value="Genomic_DNA"/>
</dbReference>
<feature type="transmembrane region" description="Helical" evidence="1">
    <location>
        <begin position="99"/>
        <end position="121"/>
    </location>
</feature>
<feature type="transmembrane region" description="Helical" evidence="1">
    <location>
        <begin position="37"/>
        <end position="62"/>
    </location>
</feature>
<keyword evidence="1" id="KW-1133">Transmembrane helix</keyword>
<reference evidence="3" key="1">
    <citation type="submission" date="2013-02" db="EMBL/GenBank/DDBJ databases">
        <title>The complete genome sequence of Corynebacterium casei LMG S-19264 (=DSM 44701).</title>
        <authorList>
            <person name="Ruckert C."/>
            <person name="Albersmeier A."/>
            <person name="Kalinowski J."/>
        </authorList>
    </citation>
    <scope>NUCLEOTIDE SEQUENCE [LARGE SCALE GENOMIC DNA]</scope>
    <source>
        <strain evidence="3">LMG S-19264</strain>
    </source>
</reference>
<evidence type="ECO:0000313" key="2">
    <source>
        <dbReference type="EMBL" id="AHI20421.1"/>
    </source>
</evidence>
<evidence type="ECO:0000313" key="3">
    <source>
        <dbReference type="Proteomes" id="UP000019226"/>
    </source>
</evidence>
<name>A0ABM5PR55_9CORY</name>
<keyword evidence="1" id="KW-0812">Transmembrane</keyword>
<organism evidence="2 3">
    <name type="scientific">Corynebacterium casei LMG S-19264</name>
    <dbReference type="NCBI Taxonomy" id="1285583"/>
    <lineage>
        <taxon>Bacteria</taxon>
        <taxon>Bacillati</taxon>
        <taxon>Actinomycetota</taxon>
        <taxon>Actinomycetes</taxon>
        <taxon>Mycobacteriales</taxon>
        <taxon>Corynebacteriaceae</taxon>
        <taxon>Corynebacterium</taxon>
    </lineage>
</organism>
<sequence length="190" mass="20461">MDTAQQSTYRLAAGFILLAMAIASPIGFLVALPQKQFTITAFVGFVVVLLDICVALLLIPILRSGGTALANWASVLRIFYATGLFTVTILLVIRQNGELFTQVWDYSLALFGFLLVVAGIAMCRSAELPTIIGVLLLIAGAGYPFDSVTTMFNVETVSLSGFTFIGEVALLLWLLWSGSRLRKGSRTTSS</sequence>
<dbReference type="InterPro" id="IPR025495">
    <property type="entry name" value="DUF4386"/>
</dbReference>
<evidence type="ECO:0008006" key="4">
    <source>
        <dbReference type="Google" id="ProtNLM"/>
    </source>
</evidence>
<protein>
    <recommendedName>
        <fullName evidence="4">DUF4386 domain-containing protein</fullName>
    </recommendedName>
</protein>
<dbReference type="Pfam" id="PF14329">
    <property type="entry name" value="DUF4386"/>
    <property type="match status" value="1"/>
</dbReference>
<dbReference type="Proteomes" id="UP000019226">
    <property type="component" value="Chromosome"/>
</dbReference>
<feature type="transmembrane region" description="Helical" evidence="1">
    <location>
        <begin position="74"/>
        <end position="93"/>
    </location>
</feature>
<gene>
    <name evidence="2" type="ORF">CCASEI_09300</name>
</gene>
<proteinExistence type="predicted"/>
<evidence type="ECO:0000256" key="1">
    <source>
        <dbReference type="SAM" id="Phobius"/>
    </source>
</evidence>
<accession>A0ABM5PR55</accession>
<feature type="transmembrane region" description="Helical" evidence="1">
    <location>
        <begin position="128"/>
        <end position="145"/>
    </location>
</feature>
<keyword evidence="3" id="KW-1185">Reference proteome</keyword>